<dbReference type="PROSITE" id="PS50072">
    <property type="entry name" value="CSA_PPIASE_2"/>
    <property type="match status" value="1"/>
</dbReference>
<feature type="compositionally biased region" description="Basic and acidic residues" evidence="10">
    <location>
        <begin position="470"/>
        <end position="485"/>
    </location>
</feature>
<dbReference type="eggNOG" id="KOG2609">
    <property type="taxonomic scope" value="Eukaryota"/>
</dbReference>
<dbReference type="GO" id="GO:0005737">
    <property type="term" value="C:cytoplasm"/>
    <property type="evidence" value="ECO:0007669"/>
    <property type="project" value="TreeGrafter"/>
</dbReference>
<dbReference type="EC" id="5.2.1.8" evidence="3"/>
<keyword evidence="13" id="KW-1185">Reference proteome</keyword>
<dbReference type="Pfam" id="PF08231">
    <property type="entry name" value="SYF2"/>
    <property type="match status" value="1"/>
</dbReference>
<dbReference type="GO" id="GO:0003755">
    <property type="term" value="F:peptidyl-prolyl cis-trans isomerase activity"/>
    <property type="evidence" value="ECO:0007669"/>
    <property type="project" value="UniProtKB-KW"/>
</dbReference>
<evidence type="ECO:0000256" key="1">
    <source>
        <dbReference type="ARBA" id="ARBA00004123"/>
    </source>
</evidence>
<dbReference type="GO" id="GO:0008380">
    <property type="term" value="P:RNA splicing"/>
    <property type="evidence" value="ECO:0007669"/>
    <property type="project" value="UniProtKB-KW"/>
</dbReference>
<dbReference type="PANTHER" id="PTHR11071">
    <property type="entry name" value="PEPTIDYL-PROLYL CIS-TRANS ISOMERASE"/>
    <property type="match status" value="1"/>
</dbReference>
<feature type="compositionally biased region" description="Basic residues" evidence="10">
    <location>
        <begin position="307"/>
        <end position="320"/>
    </location>
</feature>
<evidence type="ECO:0000256" key="4">
    <source>
        <dbReference type="ARBA" id="ARBA00022664"/>
    </source>
</evidence>
<evidence type="ECO:0000256" key="8">
    <source>
        <dbReference type="ARBA" id="ARBA00023235"/>
    </source>
</evidence>
<organism evidence="12 13">
    <name type="scientific">Thalassiosira oceanica</name>
    <name type="common">Marine diatom</name>
    <dbReference type="NCBI Taxonomy" id="159749"/>
    <lineage>
        <taxon>Eukaryota</taxon>
        <taxon>Sar</taxon>
        <taxon>Stramenopiles</taxon>
        <taxon>Ochrophyta</taxon>
        <taxon>Bacillariophyta</taxon>
        <taxon>Coscinodiscophyceae</taxon>
        <taxon>Thalassiosirophycidae</taxon>
        <taxon>Thalassiosirales</taxon>
        <taxon>Thalassiosiraceae</taxon>
        <taxon>Thalassiosira</taxon>
    </lineage>
</organism>
<dbReference type="Gene3D" id="2.40.100.10">
    <property type="entry name" value="Cyclophilin-like"/>
    <property type="match status" value="1"/>
</dbReference>
<dbReference type="OrthoDB" id="199717at2759"/>
<comment type="caution">
    <text evidence="12">The sequence shown here is derived from an EMBL/GenBank/DDBJ whole genome shotgun (WGS) entry which is preliminary data.</text>
</comment>
<dbReference type="GO" id="GO:0006457">
    <property type="term" value="P:protein folding"/>
    <property type="evidence" value="ECO:0007669"/>
    <property type="project" value="InterPro"/>
</dbReference>
<proteinExistence type="inferred from homology"/>
<reference evidence="12 13" key="1">
    <citation type="journal article" date="2012" name="Genome Biol.">
        <title>Genome and low-iron response of an oceanic diatom adapted to chronic iron limitation.</title>
        <authorList>
            <person name="Lommer M."/>
            <person name="Specht M."/>
            <person name="Roy A.S."/>
            <person name="Kraemer L."/>
            <person name="Andreson R."/>
            <person name="Gutowska M.A."/>
            <person name="Wolf J."/>
            <person name="Bergner S.V."/>
            <person name="Schilhabel M.B."/>
            <person name="Klostermeier U.C."/>
            <person name="Beiko R.G."/>
            <person name="Rosenstiel P."/>
            <person name="Hippler M."/>
            <person name="Laroche J."/>
        </authorList>
    </citation>
    <scope>NUCLEOTIDE SEQUENCE [LARGE SCALE GENOMIC DNA]</scope>
    <source>
        <strain evidence="12 13">CCMP1005</strain>
    </source>
</reference>
<dbReference type="OMA" id="HNGRMER"/>
<comment type="similarity">
    <text evidence="2">Belongs to the SYF2 family.</text>
</comment>
<dbReference type="Pfam" id="PF00160">
    <property type="entry name" value="Pro_isomerase"/>
    <property type="match status" value="1"/>
</dbReference>
<comment type="subcellular location">
    <subcellularLocation>
        <location evidence="1">Nucleus</location>
    </subcellularLocation>
</comment>
<keyword evidence="9" id="KW-0539">Nucleus</keyword>
<dbReference type="GO" id="GO:0016018">
    <property type="term" value="F:cyclosporin A binding"/>
    <property type="evidence" value="ECO:0007669"/>
    <property type="project" value="TreeGrafter"/>
</dbReference>
<evidence type="ECO:0000256" key="7">
    <source>
        <dbReference type="ARBA" id="ARBA00023187"/>
    </source>
</evidence>
<feature type="region of interest" description="Disordered" evidence="10">
    <location>
        <begin position="239"/>
        <end position="360"/>
    </location>
</feature>
<keyword evidence="7" id="KW-0508">mRNA splicing</keyword>
<keyword evidence="8" id="KW-0413">Isomerase</keyword>
<dbReference type="InterPro" id="IPR013260">
    <property type="entry name" value="mRNA_splic_SYF2"/>
</dbReference>
<dbReference type="eggNOG" id="KOG0880">
    <property type="taxonomic scope" value="Eukaryota"/>
</dbReference>
<evidence type="ECO:0000256" key="10">
    <source>
        <dbReference type="SAM" id="MobiDB-lite"/>
    </source>
</evidence>
<dbReference type="GO" id="GO:0006397">
    <property type="term" value="P:mRNA processing"/>
    <property type="evidence" value="ECO:0007669"/>
    <property type="project" value="UniProtKB-KW"/>
</dbReference>
<keyword evidence="5" id="KW-0747">Spliceosome</keyword>
<evidence type="ECO:0000259" key="11">
    <source>
        <dbReference type="PROSITE" id="PS50072"/>
    </source>
</evidence>
<keyword evidence="6" id="KW-0697">Rotamase</keyword>
<dbReference type="PANTHER" id="PTHR11071:SF561">
    <property type="entry name" value="PEPTIDYL-PROLYL CIS-TRANS ISOMERASE D-RELATED"/>
    <property type="match status" value="1"/>
</dbReference>
<dbReference type="SUPFAM" id="SSF50891">
    <property type="entry name" value="Cyclophilin-like"/>
    <property type="match status" value="1"/>
</dbReference>
<feature type="domain" description="PPIase cyclophilin-type" evidence="11">
    <location>
        <begin position="4"/>
        <end position="212"/>
    </location>
</feature>
<dbReference type="PRINTS" id="PR00153">
    <property type="entry name" value="CSAPPISMRASE"/>
</dbReference>
<feature type="compositionally biased region" description="Basic and acidic residues" evidence="10">
    <location>
        <begin position="351"/>
        <end position="360"/>
    </location>
</feature>
<evidence type="ECO:0000256" key="2">
    <source>
        <dbReference type="ARBA" id="ARBA00010028"/>
    </source>
</evidence>
<gene>
    <name evidence="12" type="ORF">THAOC_34893</name>
</gene>
<evidence type="ECO:0000256" key="5">
    <source>
        <dbReference type="ARBA" id="ARBA00022728"/>
    </source>
</evidence>
<dbReference type="InterPro" id="IPR020892">
    <property type="entry name" value="Cyclophilin-type_PPIase_CS"/>
</dbReference>
<dbReference type="EMBL" id="AGNL01047759">
    <property type="protein sequence ID" value="EJK46438.1"/>
    <property type="molecule type" value="Genomic_DNA"/>
</dbReference>
<dbReference type="GO" id="GO:0005681">
    <property type="term" value="C:spliceosomal complex"/>
    <property type="evidence" value="ECO:0007669"/>
    <property type="project" value="UniProtKB-KW"/>
</dbReference>
<protein>
    <recommendedName>
        <fullName evidence="3">peptidylprolyl isomerase</fullName>
        <ecNumber evidence="3">5.2.1.8</ecNumber>
    </recommendedName>
</protein>
<keyword evidence="4" id="KW-0507">mRNA processing</keyword>
<sequence>MKAFITVAQGDDTIGKLRLSLRPDVVPKTVENFVHYLTTQPQGDEIQSSALPTYNRNSTDEKGYRNSTFHRIIPKFMAQGGDFIKGDGELKQKHNSLSQSKANNLCGCLCWSPGTGSCSIYGPSFADENFLLSHSQRGTLSMANSGKDTNGCQFFITFRATAHLDGRHTVFGYVDCRTDEESERVLHAMETTRTDRRSDRPLEPIRIVECGIIGESGKKPEANEATKLVGEAKKSKLMQAYGEKDGGDADEIDLEDDESDENETNNEKRDERDTPKCDDAGEIALDDDDVDEEEDSVPEGNLTKKAALQKRLKALRRKMNQSRNLNRKEVHAEAARMGSDEAKLHERKRQNKQDRNAKKEEFDTFVVGKLRQKDVRAAAADDRAEQKRLAALSQPAFDSIRQMNARAERRERGTFGVDDYYNPEGQHANYDRNIKSVRHLASRRNESAGELDAYDPTLANPIGRSAASSRSEKEGAQRLAGEMKRRAEKRANKKRRIELDAEDITSINERNKKFNQKIGRNFDKHTAEIRQNLERGTAL</sequence>
<feature type="compositionally biased region" description="Acidic residues" evidence="10">
    <location>
        <begin position="248"/>
        <end position="264"/>
    </location>
</feature>
<feature type="compositionally biased region" description="Basic and acidic residues" evidence="10">
    <location>
        <begin position="326"/>
        <end position="344"/>
    </location>
</feature>
<name>K0R1S3_THAOC</name>
<evidence type="ECO:0000256" key="3">
    <source>
        <dbReference type="ARBA" id="ARBA00013194"/>
    </source>
</evidence>
<dbReference type="Proteomes" id="UP000266841">
    <property type="component" value="Unassembled WGS sequence"/>
</dbReference>
<dbReference type="AlphaFoldDB" id="K0R1S3"/>
<dbReference type="PROSITE" id="PS00170">
    <property type="entry name" value="CSA_PPIASE_1"/>
    <property type="match status" value="1"/>
</dbReference>
<feature type="compositionally biased region" description="Basic and acidic residues" evidence="10">
    <location>
        <begin position="265"/>
        <end position="279"/>
    </location>
</feature>
<evidence type="ECO:0000313" key="12">
    <source>
        <dbReference type="EMBL" id="EJK46438.1"/>
    </source>
</evidence>
<dbReference type="InterPro" id="IPR002130">
    <property type="entry name" value="Cyclophilin-type_PPIase_dom"/>
</dbReference>
<feature type="compositionally biased region" description="Acidic residues" evidence="10">
    <location>
        <begin position="280"/>
        <end position="297"/>
    </location>
</feature>
<evidence type="ECO:0000313" key="13">
    <source>
        <dbReference type="Proteomes" id="UP000266841"/>
    </source>
</evidence>
<evidence type="ECO:0000256" key="6">
    <source>
        <dbReference type="ARBA" id="ARBA00023110"/>
    </source>
</evidence>
<evidence type="ECO:0000256" key="9">
    <source>
        <dbReference type="ARBA" id="ARBA00023242"/>
    </source>
</evidence>
<dbReference type="InterPro" id="IPR029000">
    <property type="entry name" value="Cyclophilin-like_dom_sf"/>
</dbReference>
<accession>K0R1S3</accession>
<feature type="region of interest" description="Disordered" evidence="10">
    <location>
        <begin position="447"/>
        <end position="494"/>
    </location>
</feature>